<evidence type="ECO:0000313" key="7">
    <source>
        <dbReference type="Proteomes" id="UP001589605"/>
    </source>
</evidence>
<name>A0ABV5F300_9FLAO</name>
<dbReference type="RefSeq" id="WP_382382708.1">
    <property type="nucleotide sequence ID" value="NZ_JBHMEZ010000011.1"/>
</dbReference>
<dbReference type="PANTHER" id="PTHR13847:SF286">
    <property type="entry name" value="D-AMINO ACID DEHYDROGENASE"/>
    <property type="match status" value="1"/>
</dbReference>
<evidence type="ECO:0000313" key="6">
    <source>
        <dbReference type="EMBL" id="MFB9053513.1"/>
    </source>
</evidence>
<comment type="cofactor">
    <cofactor evidence="1">
        <name>FAD</name>
        <dbReference type="ChEBI" id="CHEBI:57692"/>
    </cofactor>
</comment>
<protein>
    <submittedName>
        <fullName evidence="6">NAD(P)/FAD-dependent oxidoreductase</fullName>
        <ecNumber evidence="6">1.-.-.-</ecNumber>
    </submittedName>
</protein>
<evidence type="ECO:0000256" key="4">
    <source>
        <dbReference type="ARBA" id="ARBA00023002"/>
    </source>
</evidence>
<evidence type="ECO:0000256" key="1">
    <source>
        <dbReference type="ARBA" id="ARBA00001974"/>
    </source>
</evidence>
<dbReference type="Pfam" id="PF01266">
    <property type="entry name" value="DAO"/>
    <property type="match status" value="1"/>
</dbReference>
<reference evidence="6 7" key="1">
    <citation type="submission" date="2024-09" db="EMBL/GenBank/DDBJ databases">
        <authorList>
            <person name="Sun Q."/>
            <person name="Mori K."/>
        </authorList>
    </citation>
    <scope>NUCLEOTIDE SEQUENCE [LARGE SCALE GENOMIC DNA]</scope>
    <source>
        <strain evidence="6 7">CECT 8286</strain>
    </source>
</reference>
<comment type="similarity">
    <text evidence="2">Belongs to the DadA oxidoreductase family.</text>
</comment>
<feature type="domain" description="FAD dependent oxidoreductase" evidence="5">
    <location>
        <begin position="5"/>
        <end position="326"/>
    </location>
</feature>
<sequence>MIEVDYLVVGCGFAGLSFIEEVKAHNKSVLVFDNQSQQSSTVAGGMYNPVILKRFTAVWKSQEQLRLALPFYEKLEEKLNITVDYKLPVYRRFVSTEEQNNWFAASDKLNVGEFISTKLIKNTNTNLDADFGFGEVLQTGRVDSALLMSSYRAYLKLNEELVERSFQYDDLIPTDTGFTYQNINVKHVVFAEGFGLKQNPFFNYLPLQGSKGELLIIRAPELKMDFLLKSSVFVMPLGNDLYKVGATYERDDKTNNTTEAGKNQLLSKLESFLKCDFEVVDQVAGVRPTVKDRRPLIGAHPEHKNMYVLNGLGSRGVLTGPYVSKQLYSAIENGGELDIEIDIKRYQGDYAPIS</sequence>
<dbReference type="Gene3D" id="3.30.9.10">
    <property type="entry name" value="D-Amino Acid Oxidase, subunit A, domain 2"/>
    <property type="match status" value="1"/>
</dbReference>
<dbReference type="InterPro" id="IPR006076">
    <property type="entry name" value="FAD-dep_OxRdtase"/>
</dbReference>
<dbReference type="EMBL" id="JBHMEZ010000011">
    <property type="protein sequence ID" value="MFB9053513.1"/>
    <property type="molecule type" value="Genomic_DNA"/>
</dbReference>
<dbReference type="SUPFAM" id="SSF51971">
    <property type="entry name" value="Nucleotide-binding domain"/>
    <property type="match status" value="1"/>
</dbReference>
<dbReference type="Proteomes" id="UP001589605">
    <property type="component" value="Unassembled WGS sequence"/>
</dbReference>
<dbReference type="GO" id="GO:0016491">
    <property type="term" value="F:oxidoreductase activity"/>
    <property type="evidence" value="ECO:0007669"/>
    <property type="project" value="UniProtKB-KW"/>
</dbReference>
<keyword evidence="4 6" id="KW-0560">Oxidoreductase</keyword>
<dbReference type="InterPro" id="IPR036188">
    <property type="entry name" value="FAD/NAD-bd_sf"/>
</dbReference>
<proteinExistence type="inferred from homology"/>
<dbReference type="PANTHER" id="PTHR13847">
    <property type="entry name" value="SARCOSINE DEHYDROGENASE-RELATED"/>
    <property type="match status" value="1"/>
</dbReference>
<keyword evidence="7" id="KW-1185">Reference proteome</keyword>
<dbReference type="Gene3D" id="3.50.50.60">
    <property type="entry name" value="FAD/NAD(P)-binding domain"/>
    <property type="match status" value="1"/>
</dbReference>
<evidence type="ECO:0000256" key="2">
    <source>
        <dbReference type="ARBA" id="ARBA00009410"/>
    </source>
</evidence>
<dbReference type="SUPFAM" id="SSF54373">
    <property type="entry name" value="FAD-linked reductases, C-terminal domain"/>
    <property type="match status" value="1"/>
</dbReference>
<keyword evidence="3" id="KW-0285">Flavoprotein</keyword>
<accession>A0ABV5F300</accession>
<organism evidence="6 7">
    <name type="scientific">Formosa undariae</name>
    <dbReference type="NCBI Taxonomy" id="1325436"/>
    <lineage>
        <taxon>Bacteria</taxon>
        <taxon>Pseudomonadati</taxon>
        <taxon>Bacteroidota</taxon>
        <taxon>Flavobacteriia</taxon>
        <taxon>Flavobacteriales</taxon>
        <taxon>Flavobacteriaceae</taxon>
        <taxon>Formosa</taxon>
    </lineage>
</organism>
<evidence type="ECO:0000256" key="3">
    <source>
        <dbReference type="ARBA" id="ARBA00022630"/>
    </source>
</evidence>
<gene>
    <name evidence="6" type="ORF">ACFFVB_10530</name>
</gene>
<dbReference type="EC" id="1.-.-.-" evidence="6"/>
<evidence type="ECO:0000259" key="5">
    <source>
        <dbReference type="Pfam" id="PF01266"/>
    </source>
</evidence>
<comment type="caution">
    <text evidence="6">The sequence shown here is derived from an EMBL/GenBank/DDBJ whole genome shotgun (WGS) entry which is preliminary data.</text>
</comment>